<dbReference type="EC" id="2.7.13.3" evidence="2"/>
<evidence type="ECO:0000313" key="4">
    <source>
        <dbReference type="EMBL" id="QDU61865.1"/>
    </source>
</evidence>
<dbReference type="KEGG" id="knv:Pan216_27300"/>
<protein>
    <recommendedName>
        <fullName evidence="2">histidine kinase</fullName>
        <ecNumber evidence="2">2.7.13.3</ecNumber>
    </recommendedName>
</protein>
<evidence type="ECO:0000256" key="3">
    <source>
        <dbReference type="SAM" id="Phobius"/>
    </source>
</evidence>
<dbReference type="RefSeq" id="WP_145258406.1">
    <property type="nucleotide sequence ID" value="NZ_CP036279.1"/>
</dbReference>
<accession>A0A518B4F8</accession>
<feature type="transmembrane region" description="Helical" evidence="3">
    <location>
        <begin position="6"/>
        <end position="24"/>
    </location>
</feature>
<proteinExistence type="predicted"/>
<dbReference type="InterPro" id="IPR003661">
    <property type="entry name" value="HisK_dim/P_dom"/>
</dbReference>
<dbReference type="AlphaFoldDB" id="A0A518B4F8"/>
<keyword evidence="3" id="KW-0472">Membrane</keyword>
<evidence type="ECO:0000256" key="2">
    <source>
        <dbReference type="ARBA" id="ARBA00012438"/>
    </source>
</evidence>
<evidence type="ECO:0000256" key="1">
    <source>
        <dbReference type="ARBA" id="ARBA00000085"/>
    </source>
</evidence>
<comment type="catalytic activity">
    <reaction evidence="1">
        <text>ATP + protein L-histidine = ADP + protein N-phospho-L-histidine.</text>
        <dbReference type="EC" id="2.7.13.3"/>
    </reaction>
</comment>
<reference evidence="4 5" key="1">
    <citation type="submission" date="2019-02" db="EMBL/GenBank/DDBJ databases">
        <title>Deep-cultivation of Planctomycetes and their phenomic and genomic characterization uncovers novel biology.</title>
        <authorList>
            <person name="Wiegand S."/>
            <person name="Jogler M."/>
            <person name="Boedeker C."/>
            <person name="Pinto D."/>
            <person name="Vollmers J."/>
            <person name="Rivas-Marin E."/>
            <person name="Kohn T."/>
            <person name="Peeters S.H."/>
            <person name="Heuer A."/>
            <person name="Rast P."/>
            <person name="Oberbeckmann S."/>
            <person name="Bunk B."/>
            <person name="Jeske O."/>
            <person name="Meyerdierks A."/>
            <person name="Storesund J.E."/>
            <person name="Kallscheuer N."/>
            <person name="Luecker S."/>
            <person name="Lage O.M."/>
            <person name="Pohl T."/>
            <person name="Merkel B.J."/>
            <person name="Hornburger P."/>
            <person name="Mueller R.-W."/>
            <person name="Bruemmer F."/>
            <person name="Labrenz M."/>
            <person name="Spormann A.M."/>
            <person name="Op den Camp H."/>
            <person name="Overmann J."/>
            <person name="Amann R."/>
            <person name="Jetten M.S.M."/>
            <person name="Mascher T."/>
            <person name="Medema M.H."/>
            <person name="Devos D.P."/>
            <person name="Kaster A.-K."/>
            <person name="Ovreas L."/>
            <person name="Rohde M."/>
            <person name="Galperin M.Y."/>
            <person name="Jogler C."/>
        </authorList>
    </citation>
    <scope>NUCLEOTIDE SEQUENCE [LARGE SCALE GENOMIC DNA]</scope>
    <source>
        <strain evidence="4 5">Pan216</strain>
    </source>
</reference>
<keyword evidence="5" id="KW-1185">Reference proteome</keyword>
<keyword evidence="3" id="KW-1133">Transmembrane helix</keyword>
<gene>
    <name evidence="4" type="ORF">Pan216_27300</name>
</gene>
<keyword evidence="3" id="KW-0812">Transmembrane</keyword>
<name>A0A518B4F8_9BACT</name>
<dbReference type="GO" id="GO:0000155">
    <property type="term" value="F:phosphorelay sensor kinase activity"/>
    <property type="evidence" value="ECO:0007669"/>
    <property type="project" value="InterPro"/>
</dbReference>
<evidence type="ECO:0000313" key="5">
    <source>
        <dbReference type="Proteomes" id="UP000317093"/>
    </source>
</evidence>
<dbReference type="EMBL" id="CP036279">
    <property type="protein sequence ID" value="QDU61865.1"/>
    <property type="molecule type" value="Genomic_DNA"/>
</dbReference>
<organism evidence="4 5">
    <name type="scientific">Kolteria novifilia</name>
    <dbReference type="NCBI Taxonomy" id="2527975"/>
    <lineage>
        <taxon>Bacteria</taxon>
        <taxon>Pseudomonadati</taxon>
        <taxon>Planctomycetota</taxon>
        <taxon>Planctomycetia</taxon>
        <taxon>Kolteriales</taxon>
        <taxon>Kolteriaceae</taxon>
        <taxon>Kolteria</taxon>
    </lineage>
</organism>
<sequence length="402" mass="44238">MSIDGAILNVVLAGVALAAVMWGLRQRALLERVRRGIELLLQGKSDVRARRGNEDTESVLTAFDRLAVNWDSQQRGTIDPAGHGVDETADITEAVRRPLAVIHGSLALLAHHEGALTATERQERIRLVRARTESLLRLLESPPGLSELHRQLSNFHRQSDDDDLDERHLLLVDDEGSWTDSISSIASGLEWSASVAPGVEACDVMQRHLSPNLLLVNGGHSRGLGWRALARIRERCGDGNLPTWLYAIDAESAAGRVWSFNAIWFWPDSIEDWSPPNGWRPPEEGFTFAVGGVEPLRGKLFRFFTNQGGIAEGDLPVEMGDTSGMGTAVVRETKAPHYRVRTLGVVPAASIENDAEEFSETFRESLGEPTELTSLIDQVILRLSDDSARHEDTTVTRQSALP</sequence>
<dbReference type="CDD" id="cd00082">
    <property type="entry name" value="HisKA"/>
    <property type="match status" value="1"/>
</dbReference>
<dbReference type="Proteomes" id="UP000317093">
    <property type="component" value="Chromosome"/>
</dbReference>